<evidence type="ECO:0000313" key="14">
    <source>
        <dbReference type="Proteomes" id="UP000645257"/>
    </source>
</evidence>
<gene>
    <name evidence="10 13" type="primary">ppc</name>
    <name evidence="13" type="ORF">GCM10011289_09640</name>
</gene>
<evidence type="ECO:0000256" key="4">
    <source>
        <dbReference type="ARBA" id="ARBA00012305"/>
    </source>
</evidence>
<reference evidence="13" key="1">
    <citation type="journal article" date="2014" name="Int. J. Syst. Evol. Microbiol.">
        <title>Complete genome sequence of Corynebacterium casei LMG S-19264T (=DSM 44701T), isolated from a smear-ripened cheese.</title>
        <authorList>
            <consortium name="US DOE Joint Genome Institute (JGI-PGF)"/>
            <person name="Walter F."/>
            <person name="Albersmeier A."/>
            <person name="Kalinowski J."/>
            <person name="Ruckert C."/>
        </authorList>
    </citation>
    <scope>NUCLEOTIDE SEQUENCE</scope>
    <source>
        <strain evidence="13">KCTC 32182</strain>
    </source>
</reference>
<dbReference type="InterPro" id="IPR021135">
    <property type="entry name" value="PEP_COase"/>
</dbReference>
<reference evidence="13" key="2">
    <citation type="submission" date="2020-09" db="EMBL/GenBank/DDBJ databases">
        <authorList>
            <person name="Sun Q."/>
            <person name="Kim S."/>
        </authorList>
    </citation>
    <scope>NUCLEOTIDE SEQUENCE</scope>
    <source>
        <strain evidence="13">KCTC 32182</strain>
    </source>
</reference>
<dbReference type="SUPFAM" id="SSF51621">
    <property type="entry name" value="Phosphoenolpyruvate/pyruvate domain"/>
    <property type="match status" value="1"/>
</dbReference>
<evidence type="ECO:0000256" key="6">
    <source>
        <dbReference type="ARBA" id="ARBA00022842"/>
    </source>
</evidence>
<dbReference type="PROSITE" id="PS00393">
    <property type="entry name" value="PEPCASE_2"/>
    <property type="match status" value="1"/>
</dbReference>
<evidence type="ECO:0000256" key="8">
    <source>
        <dbReference type="ARBA" id="ARBA00023300"/>
    </source>
</evidence>
<keyword evidence="14" id="KW-1185">Reference proteome</keyword>
<dbReference type="EMBL" id="BMYX01000004">
    <property type="protein sequence ID" value="GGY09026.1"/>
    <property type="molecule type" value="Genomic_DNA"/>
</dbReference>
<dbReference type="HAMAP" id="MF_00595">
    <property type="entry name" value="PEPcase_type1"/>
    <property type="match status" value="1"/>
</dbReference>
<dbReference type="GO" id="GO:0008964">
    <property type="term" value="F:phosphoenolpyruvate carboxylase activity"/>
    <property type="evidence" value="ECO:0007669"/>
    <property type="project" value="UniProtKB-UniRule"/>
</dbReference>
<dbReference type="InterPro" id="IPR015813">
    <property type="entry name" value="Pyrv/PenolPyrv_kinase-like_dom"/>
</dbReference>
<comment type="cofactor">
    <cofactor evidence="1 10">
        <name>Mg(2+)</name>
        <dbReference type="ChEBI" id="CHEBI:18420"/>
    </cofactor>
</comment>
<dbReference type="PROSITE" id="PS00781">
    <property type="entry name" value="PEPCASE_1"/>
    <property type="match status" value="1"/>
</dbReference>
<evidence type="ECO:0000256" key="5">
    <source>
        <dbReference type="ARBA" id="ARBA00022419"/>
    </source>
</evidence>
<comment type="function">
    <text evidence="2 10">Forms oxaloacetate, a four-carbon dicarboxylic acid source for the tricarboxylic acid cycle.</text>
</comment>
<dbReference type="InterPro" id="IPR018129">
    <property type="entry name" value="PEP_COase_Lys_AS"/>
</dbReference>
<dbReference type="PRINTS" id="PR00150">
    <property type="entry name" value="PEPCARBXLASE"/>
</dbReference>
<dbReference type="GO" id="GO:0015977">
    <property type="term" value="P:carbon fixation"/>
    <property type="evidence" value="ECO:0007669"/>
    <property type="project" value="UniProtKB-UniRule"/>
</dbReference>
<dbReference type="GO" id="GO:0006107">
    <property type="term" value="P:oxaloacetate metabolic process"/>
    <property type="evidence" value="ECO:0007669"/>
    <property type="project" value="UniProtKB-UniRule"/>
</dbReference>
<comment type="subunit">
    <text evidence="10">Homotetramer.</text>
</comment>
<evidence type="ECO:0000256" key="9">
    <source>
        <dbReference type="ARBA" id="ARBA00048995"/>
    </source>
</evidence>
<name>A0A918NZA8_9NEIS</name>
<dbReference type="NCBIfam" id="NF000584">
    <property type="entry name" value="PRK00009.1"/>
    <property type="match status" value="1"/>
</dbReference>
<evidence type="ECO:0000256" key="2">
    <source>
        <dbReference type="ARBA" id="ARBA00003670"/>
    </source>
</evidence>
<dbReference type="EC" id="4.1.1.31" evidence="4 10"/>
<dbReference type="PANTHER" id="PTHR30523:SF6">
    <property type="entry name" value="PHOSPHOENOLPYRUVATE CARBOXYLASE"/>
    <property type="match status" value="1"/>
</dbReference>
<proteinExistence type="inferred from homology"/>
<evidence type="ECO:0000256" key="1">
    <source>
        <dbReference type="ARBA" id="ARBA00001946"/>
    </source>
</evidence>
<dbReference type="Pfam" id="PF00311">
    <property type="entry name" value="PEPcase"/>
    <property type="match status" value="1"/>
</dbReference>
<dbReference type="GO" id="GO:0000287">
    <property type="term" value="F:magnesium ion binding"/>
    <property type="evidence" value="ECO:0007669"/>
    <property type="project" value="UniProtKB-UniRule"/>
</dbReference>
<dbReference type="Proteomes" id="UP000645257">
    <property type="component" value="Unassembled WGS sequence"/>
</dbReference>
<comment type="similarity">
    <text evidence="3 10">Belongs to the PEPCase type 1 family.</text>
</comment>
<dbReference type="GO" id="GO:0006099">
    <property type="term" value="P:tricarboxylic acid cycle"/>
    <property type="evidence" value="ECO:0007669"/>
    <property type="project" value="InterPro"/>
</dbReference>
<dbReference type="Gene3D" id="1.20.1440.90">
    <property type="entry name" value="Phosphoenolpyruvate/pyruvate domain"/>
    <property type="match status" value="1"/>
</dbReference>
<feature type="active site" evidence="10 12">
    <location>
        <position position="579"/>
    </location>
</feature>
<evidence type="ECO:0000313" key="13">
    <source>
        <dbReference type="EMBL" id="GGY09026.1"/>
    </source>
</evidence>
<dbReference type="PANTHER" id="PTHR30523">
    <property type="entry name" value="PHOSPHOENOLPYRUVATE CARBOXYLASE"/>
    <property type="match status" value="1"/>
</dbReference>
<keyword evidence="7 10" id="KW-0456">Lyase</keyword>
<organism evidence="13 14">
    <name type="scientific">Paludibacterium paludis</name>
    <dbReference type="NCBI Taxonomy" id="1225769"/>
    <lineage>
        <taxon>Bacteria</taxon>
        <taxon>Pseudomonadati</taxon>
        <taxon>Pseudomonadota</taxon>
        <taxon>Betaproteobacteria</taxon>
        <taxon>Neisseriales</taxon>
        <taxon>Chromobacteriaceae</taxon>
        <taxon>Paludibacterium</taxon>
    </lineage>
</organism>
<dbReference type="AlphaFoldDB" id="A0A918NZA8"/>
<dbReference type="GO" id="GO:0005829">
    <property type="term" value="C:cytosol"/>
    <property type="evidence" value="ECO:0007669"/>
    <property type="project" value="TreeGrafter"/>
</dbReference>
<evidence type="ECO:0000256" key="12">
    <source>
        <dbReference type="PROSITE-ProRule" id="PRU10112"/>
    </source>
</evidence>
<feature type="active site" evidence="10 11">
    <location>
        <position position="149"/>
    </location>
</feature>
<accession>A0A918NZA8</accession>
<keyword evidence="6 10" id="KW-0460">Magnesium</keyword>
<evidence type="ECO:0000256" key="3">
    <source>
        <dbReference type="ARBA" id="ARBA00008346"/>
    </source>
</evidence>
<keyword evidence="8 10" id="KW-0120">Carbon dioxide fixation</keyword>
<comment type="catalytic activity">
    <reaction evidence="9 10">
        <text>oxaloacetate + phosphate = phosphoenolpyruvate + hydrogencarbonate</text>
        <dbReference type="Rhea" id="RHEA:28370"/>
        <dbReference type="ChEBI" id="CHEBI:16452"/>
        <dbReference type="ChEBI" id="CHEBI:17544"/>
        <dbReference type="ChEBI" id="CHEBI:43474"/>
        <dbReference type="ChEBI" id="CHEBI:58702"/>
        <dbReference type="EC" id="4.1.1.31"/>
    </reaction>
</comment>
<dbReference type="InterPro" id="IPR033129">
    <property type="entry name" value="PEPCASE_His_AS"/>
</dbReference>
<evidence type="ECO:0000256" key="7">
    <source>
        <dbReference type="ARBA" id="ARBA00023239"/>
    </source>
</evidence>
<comment type="caution">
    <text evidence="13">The sequence shown here is derived from an EMBL/GenBank/DDBJ whole genome shotgun (WGS) entry which is preliminary data.</text>
</comment>
<protein>
    <recommendedName>
        <fullName evidence="5 10">Phosphoenolpyruvate carboxylase</fullName>
        <shortName evidence="10">PEPC</shortName>
        <shortName evidence="10">PEPCase</shortName>
        <ecNumber evidence="4 10">4.1.1.31</ecNumber>
    </recommendedName>
</protein>
<sequence>MGGKLSQSHRQMCEFNQKAVRMSEMEKDLPLRRALALLERLLGEVLKEQEGERLFDAMRDIGRQGIPDDIGNDGMAALVRACGLYAQLFNIAEDLHHTRRRRAHRLAGSAPQQGSLARAVSRLRQDGLPFEALAGLLAEASVVAVMTAHPTEVQRQSVLDGHRAVRRFLVLLDAPDLLPEELAELETKLKRVILALWQTSEIRHFRLTVRDEIENGVAYHPLTFFQAMPRLYERLAGLIAGQWGKECEIPSFVRIASWIGGDRDGNPFVDAKVLRQAMTRQATVAFDHYFHELAGLYRELSLSSRHVAVSAELAALAEHSPDREESRNEEPYRRALAHIEARLEGTARRLGLTVSGRFGAGEAYADAAAFGADLLAVSRSLCLHGSALLADGRLSRLCRAVDLFGFHLMTLDLRQHAEFHQNVVDELFAQGGLGDYSGLDETARCEALRRELATPRPLLSPWGSYSETTRKELAVFAEARELKAAFGDGAIGQSIISNCAHASDLLALALILKETGLIRYRDGKPQASVNLVPLFETIGDLSRSREVMQTLFDDPWYQSLLDSRGRMQEVMLGYSDSNKDGGYLTSQWELYQAERRLVTLFASANVRMRLFHGRGGSVGRGGGPSYEAIMAQPCGSVAGRIRITEQGEVIASKYSDPDIGLRNLEALTAATLEASLASFAGCETDAGVFDELSASAYRAYRALVETPGFMQYFLEATPIHAIARLNIGSRPASRKSLSSIRDLRAIPWVFSWSQSRVMLPGWFGFGSAVSAFLARHGDEGLGRLRTLYRDSGFFQVALSNMEQVMAKADLSIARHYASLVSDRALADTLFGAIGGEWQKTLDALFAITGQTRLLEFNPTLARSLAIRLPYLDALSFLQVELLSRLRDDPDDEETLYAIHLTINGISAGLRNSG</sequence>
<evidence type="ECO:0000256" key="10">
    <source>
        <dbReference type="HAMAP-Rule" id="MF_00595"/>
    </source>
</evidence>
<evidence type="ECO:0000256" key="11">
    <source>
        <dbReference type="PROSITE-ProRule" id="PRU10111"/>
    </source>
</evidence>
<dbReference type="InterPro" id="IPR022805">
    <property type="entry name" value="PEP_COase_bac/pln-type"/>
</dbReference>